<dbReference type="OrthoDB" id="47007at2759"/>
<gene>
    <name evidence="4" type="ORF">Poli38472_005418</name>
</gene>
<dbReference type="Gene3D" id="3.40.50.720">
    <property type="entry name" value="NAD(P)-binding Rossmann-like Domain"/>
    <property type="match status" value="1"/>
</dbReference>
<comment type="caution">
    <text evidence="4">The sequence shown here is derived from an EMBL/GenBank/DDBJ whole genome shotgun (WGS) entry which is preliminary data.</text>
</comment>
<keyword evidence="2" id="KW-0560">Oxidoreductase</keyword>
<dbReference type="InterPro" id="IPR002347">
    <property type="entry name" value="SDR_fam"/>
</dbReference>
<dbReference type="AlphaFoldDB" id="A0A8K1CGH9"/>
<dbReference type="EMBL" id="SPLM01000073">
    <property type="protein sequence ID" value="TMW62800.1"/>
    <property type="molecule type" value="Genomic_DNA"/>
</dbReference>
<dbReference type="GO" id="GO:0016491">
    <property type="term" value="F:oxidoreductase activity"/>
    <property type="evidence" value="ECO:0007669"/>
    <property type="project" value="UniProtKB-KW"/>
</dbReference>
<evidence type="ECO:0000313" key="4">
    <source>
        <dbReference type="EMBL" id="TMW62800.1"/>
    </source>
</evidence>
<reference evidence="4" key="1">
    <citation type="submission" date="2019-03" db="EMBL/GenBank/DDBJ databases">
        <title>Long read genome sequence of the mycoparasitic Pythium oligandrum ATCC 38472 isolated from sugarbeet rhizosphere.</title>
        <authorList>
            <person name="Gaulin E."/>
        </authorList>
    </citation>
    <scope>NUCLEOTIDE SEQUENCE</scope>
    <source>
        <strain evidence="4">ATCC 38472_TT</strain>
    </source>
</reference>
<dbReference type="Pfam" id="PF00106">
    <property type="entry name" value="adh_short"/>
    <property type="match status" value="1"/>
</dbReference>
<evidence type="ECO:0000256" key="1">
    <source>
        <dbReference type="ARBA" id="ARBA00006484"/>
    </source>
</evidence>
<accession>A0A8K1CGH9</accession>
<proteinExistence type="inferred from homology"/>
<dbReference type="PANTHER" id="PTHR24320">
    <property type="entry name" value="RETINOL DEHYDROGENASE"/>
    <property type="match status" value="1"/>
</dbReference>
<evidence type="ECO:0000256" key="2">
    <source>
        <dbReference type="ARBA" id="ARBA00023002"/>
    </source>
</evidence>
<evidence type="ECO:0000256" key="3">
    <source>
        <dbReference type="RuleBase" id="RU000363"/>
    </source>
</evidence>
<organism evidence="4 5">
    <name type="scientific">Pythium oligandrum</name>
    <name type="common">Mycoparasitic fungus</name>
    <dbReference type="NCBI Taxonomy" id="41045"/>
    <lineage>
        <taxon>Eukaryota</taxon>
        <taxon>Sar</taxon>
        <taxon>Stramenopiles</taxon>
        <taxon>Oomycota</taxon>
        <taxon>Peronosporomycetes</taxon>
        <taxon>Pythiales</taxon>
        <taxon>Pythiaceae</taxon>
        <taxon>Pythium</taxon>
    </lineage>
</organism>
<dbReference type="PRINTS" id="PR00081">
    <property type="entry name" value="GDHRDH"/>
</dbReference>
<sequence length="320" mass="34671">MATPANWDETQIPSQKGKIAVVTGANSGIGYYTALYLATHGAHVVLACRSKERGQKAVEEMQAVIANLPADARGSVELMLLDLGSLASVRSFTNQFRSKFNRLDLLINNGGLAMAAEPLTSDGFETHFGVNHLAHFYLTALLFDLLKASPEARVVNVSSVSHRGSKIDFETVQKGAGPRWTRYGQSKLANMLFTQELGRRLDKAKLTNILSVAAHPGIAYTEGMGKAIESTFPTLLQWTMKTAVSWLPIQTAAIGALPTLYAATVGDVKSKEYFGPARFGGRFGYPTREAPDPESFSEEAAQKLWALSEELTGQPFDVTA</sequence>
<dbReference type="InterPro" id="IPR036291">
    <property type="entry name" value="NAD(P)-bd_dom_sf"/>
</dbReference>
<dbReference type="CDD" id="cd05327">
    <property type="entry name" value="retinol-DH_like_SDR_c_like"/>
    <property type="match status" value="1"/>
</dbReference>
<dbReference type="PRINTS" id="PR00080">
    <property type="entry name" value="SDRFAMILY"/>
</dbReference>
<dbReference type="SUPFAM" id="SSF51735">
    <property type="entry name" value="NAD(P)-binding Rossmann-fold domains"/>
    <property type="match status" value="1"/>
</dbReference>
<name>A0A8K1CGH9_PYTOL</name>
<evidence type="ECO:0008006" key="6">
    <source>
        <dbReference type="Google" id="ProtNLM"/>
    </source>
</evidence>
<dbReference type="NCBIfam" id="NF004846">
    <property type="entry name" value="PRK06197.1"/>
    <property type="match status" value="1"/>
</dbReference>
<evidence type="ECO:0000313" key="5">
    <source>
        <dbReference type="Proteomes" id="UP000794436"/>
    </source>
</evidence>
<comment type="similarity">
    <text evidence="1 3">Belongs to the short-chain dehydrogenases/reductases (SDR) family.</text>
</comment>
<keyword evidence="5" id="KW-1185">Reference proteome</keyword>
<protein>
    <recommendedName>
        <fullName evidence="6">Protochlorophyllide reductase</fullName>
    </recommendedName>
</protein>
<dbReference type="Proteomes" id="UP000794436">
    <property type="component" value="Unassembled WGS sequence"/>
</dbReference>
<dbReference type="PANTHER" id="PTHR24320:SF148">
    <property type="entry name" value="NAD(P)-BINDING ROSSMANN-FOLD SUPERFAMILY PROTEIN"/>
    <property type="match status" value="1"/>
</dbReference>